<protein>
    <recommendedName>
        <fullName evidence="8">Polysaccharide biosynthesis protein C-terminal domain-containing protein</fullName>
    </recommendedName>
</protein>
<keyword evidence="7" id="KW-0614">Plasmid</keyword>
<feature type="transmembrane region" description="Helical" evidence="6">
    <location>
        <begin position="361"/>
        <end position="384"/>
    </location>
</feature>
<feature type="transmembrane region" description="Helical" evidence="6">
    <location>
        <begin position="205"/>
        <end position="223"/>
    </location>
</feature>
<evidence type="ECO:0000256" key="3">
    <source>
        <dbReference type="ARBA" id="ARBA00022692"/>
    </source>
</evidence>
<proteinExistence type="predicted"/>
<dbReference type="AlphaFoldDB" id="A0AAU8CZR0"/>
<geneLocation type="plasmid" evidence="7">
    <name>pMk2240A</name>
</geneLocation>
<name>A0AAU8CZR0_9HYPH</name>
<accession>A0AAU8CZR0</accession>
<feature type="transmembrane region" description="Helical" evidence="6">
    <location>
        <begin position="175"/>
        <end position="199"/>
    </location>
</feature>
<feature type="transmembrane region" description="Helical" evidence="6">
    <location>
        <begin position="273"/>
        <end position="293"/>
    </location>
</feature>
<feature type="transmembrane region" description="Helical" evidence="6">
    <location>
        <begin position="391"/>
        <end position="409"/>
    </location>
</feature>
<sequence length="450" mass="47628">MKRHAGSLSGLAQSGRQFARQLYIVLTGVPKPLMIKSGLAITLADQAVVSALNFITTLVIGRVCGSAELGIYAICFTIIVLSSAACESLVIAPYMALSKNLSADSKRTYLGSIVSHQLLLAIVLSAGLIVAVTIFGSLKASELQNPLLLLAVILPAILARELARRYSMAEFAPKDALMIDLAAAVLQLACILVLAASAWLTVSSALLAIGFANLVSLIPWRMAKKFPMKVVSRAVRDDFVKNCRLGVGNLAALATFLGQLYLAPWLLVHIADAAAVGLFAACHALVMITNPLTQGIANSLMPRSVVAWTHGDGPQIRSLVERYSALLGVAMAILCLPLVLFGDVILSRLFGDGFDGQGTTVAVLAVAAMVRAIAMSAYIGLWAVGRSHVNAAVNVAGLIFLVLALPQLFPTFGLQGAAIAVLLADSFSAMARFFLFYQNTKRTVRNEQPV</sequence>
<gene>
    <name evidence="7" type="ORF">ABVK50_30385</name>
</gene>
<feature type="transmembrane region" description="Helical" evidence="6">
    <location>
        <begin position="323"/>
        <end position="341"/>
    </location>
</feature>
<evidence type="ECO:0000256" key="1">
    <source>
        <dbReference type="ARBA" id="ARBA00004651"/>
    </source>
</evidence>
<dbReference type="EMBL" id="CP159256">
    <property type="protein sequence ID" value="XCG52450.1"/>
    <property type="molecule type" value="Genomic_DNA"/>
</dbReference>
<feature type="transmembrane region" description="Helical" evidence="6">
    <location>
        <begin position="144"/>
        <end position="163"/>
    </location>
</feature>
<dbReference type="InterPro" id="IPR050833">
    <property type="entry name" value="Poly_Biosynth_Transport"/>
</dbReference>
<feature type="transmembrane region" description="Helical" evidence="6">
    <location>
        <begin position="244"/>
        <end position="267"/>
    </location>
</feature>
<evidence type="ECO:0000256" key="2">
    <source>
        <dbReference type="ARBA" id="ARBA00022475"/>
    </source>
</evidence>
<evidence type="ECO:0008006" key="8">
    <source>
        <dbReference type="Google" id="ProtNLM"/>
    </source>
</evidence>
<evidence type="ECO:0000313" key="7">
    <source>
        <dbReference type="EMBL" id="XCG52450.1"/>
    </source>
</evidence>
<organism evidence="7">
    <name type="scientific">Mesorhizobium sp. WSM2240</name>
    <dbReference type="NCBI Taxonomy" id="3228851"/>
    <lineage>
        <taxon>Bacteria</taxon>
        <taxon>Pseudomonadati</taxon>
        <taxon>Pseudomonadota</taxon>
        <taxon>Alphaproteobacteria</taxon>
        <taxon>Hyphomicrobiales</taxon>
        <taxon>Phyllobacteriaceae</taxon>
        <taxon>Mesorhizobium</taxon>
    </lineage>
</organism>
<dbReference type="PANTHER" id="PTHR30250">
    <property type="entry name" value="PST FAMILY PREDICTED COLANIC ACID TRANSPORTER"/>
    <property type="match status" value="1"/>
</dbReference>
<keyword evidence="5 6" id="KW-0472">Membrane</keyword>
<keyword evidence="3 6" id="KW-0812">Transmembrane</keyword>
<evidence type="ECO:0000256" key="4">
    <source>
        <dbReference type="ARBA" id="ARBA00022989"/>
    </source>
</evidence>
<dbReference type="RefSeq" id="WP_353646652.1">
    <property type="nucleotide sequence ID" value="NZ_CP159256.1"/>
</dbReference>
<feature type="transmembrane region" description="Helical" evidence="6">
    <location>
        <begin position="118"/>
        <end position="138"/>
    </location>
</feature>
<dbReference type="GO" id="GO:0005886">
    <property type="term" value="C:plasma membrane"/>
    <property type="evidence" value="ECO:0007669"/>
    <property type="project" value="UniProtKB-SubCell"/>
</dbReference>
<evidence type="ECO:0000256" key="5">
    <source>
        <dbReference type="ARBA" id="ARBA00023136"/>
    </source>
</evidence>
<reference evidence="7" key="1">
    <citation type="submission" date="2024-06" db="EMBL/GenBank/DDBJ databases">
        <title>Mesorhizobium karijinii sp. nov., a symbiont of the iconic Swainsona formosa from arid Australia.</title>
        <authorList>
            <person name="Hill Y.J."/>
            <person name="Watkin E.L.J."/>
            <person name="O'Hara G.W."/>
            <person name="Terpolilli J."/>
            <person name="Tye M.L."/>
            <person name="Kohlmeier M.G."/>
        </authorList>
    </citation>
    <scope>NUCLEOTIDE SEQUENCE</scope>
    <source>
        <strain evidence="7">WSM2240</strain>
        <plasmid evidence="7">pMk2240A</plasmid>
    </source>
</reference>
<dbReference type="PANTHER" id="PTHR30250:SF11">
    <property type="entry name" value="O-ANTIGEN TRANSPORTER-RELATED"/>
    <property type="match status" value="1"/>
</dbReference>
<feature type="transmembrane region" description="Helical" evidence="6">
    <location>
        <begin position="69"/>
        <end position="97"/>
    </location>
</feature>
<feature type="transmembrane region" description="Helical" evidence="6">
    <location>
        <begin position="39"/>
        <end position="63"/>
    </location>
</feature>
<comment type="subcellular location">
    <subcellularLocation>
        <location evidence="1">Cell membrane</location>
        <topology evidence="1">Multi-pass membrane protein</topology>
    </subcellularLocation>
</comment>
<evidence type="ECO:0000256" key="6">
    <source>
        <dbReference type="SAM" id="Phobius"/>
    </source>
</evidence>
<keyword evidence="4 6" id="KW-1133">Transmembrane helix</keyword>
<feature type="transmembrane region" description="Helical" evidence="6">
    <location>
        <begin position="415"/>
        <end position="435"/>
    </location>
</feature>
<keyword evidence="2" id="KW-1003">Cell membrane</keyword>